<dbReference type="SUPFAM" id="SSF54106">
    <property type="entry name" value="LysM domain"/>
    <property type="match status" value="1"/>
</dbReference>
<dbReference type="GO" id="GO:0008061">
    <property type="term" value="F:chitin binding"/>
    <property type="evidence" value="ECO:0007669"/>
    <property type="project" value="UniProtKB-KW"/>
</dbReference>
<sequence>MKYEERTGVPPILQPKREHPCDRTSGGSAKHRRENPSSNQMSKSAKNRDEQKIGFCAIKQQKWQEPTTKYQSFFSALFLLFLLSVYVAESRILSSETGTNSVPVCNKIYGANIGDTCFSIMENFSVTSEVFTAFNPNLNCDKMFVGEWICLDGSSI</sequence>
<dbReference type="STRING" id="4097.A0A1S3ZAY1"/>
<dbReference type="InterPro" id="IPR036779">
    <property type="entry name" value="LysM_dom_sf"/>
</dbReference>
<proteinExistence type="predicted"/>
<organism evidence="5">
    <name type="scientific">Nicotiana tabacum</name>
    <name type="common">Common tobacco</name>
    <dbReference type="NCBI Taxonomy" id="4097"/>
    <lineage>
        <taxon>Eukaryota</taxon>
        <taxon>Viridiplantae</taxon>
        <taxon>Streptophyta</taxon>
        <taxon>Embryophyta</taxon>
        <taxon>Tracheophyta</taxon>
        <taxon>Spermatophyta</taxon>
        <taxon>Magnoliopsida</taxon>
        <taxon>eudicotyledons</taxon>
        <taxon>Gunneridae</taxon>
        <taxon>Pentapetalae</taxon>
        <taxon>asterids</taxon>
        <taxon>lamiids</taxon>
        <taxon>Solanales</taxon>
        <taxon>Solanaceae</taxon>
        <taxon>Nicotianoideae</taxon>
        <taxon>Nicotianeae</taxon>
        <taxon>Nicotiana</taxon>
    </lineage>
</organism>
<dbReference type="InterPro" id="IPR018392">
    <property type="entry name" value="LysM"/>
</dbReference>
<dbReference type="PANTHER" id="PTHR34997:SF1">
    <property type="entry name" value="PEPTIDOGLYCAN-BINDING LYSIN DOMAIN"/>
    <property type="match status" value="1"/>
</dbReference>
<gene>
    <name evidence="5" type="primary">LOC107784724</name>
</gene>
<keyword evidence="1" id="KW-0147">Chitin-binding</keyword>
<dbReference type="OrthoDB" id="1921017at2759"/>
<dbReference type="KEGG" id="nta:107784724"/>
<evidence type="ECO:0000256" key="1">
    <source>
        <dbReference type="ARBA" id="ARBA00022669"/>
    </source>
</evidence>
<protein>
    <recommendedName>
        <fullName evidence="4">LysM domain-containing protein</fullName>
    </recommendedName>
</protein>
<keyword evidence="2" id="KW-0843">Virulence</keyword>
<accession>A0A1S3ZAY1</accession>
<feature type="region of interest" description="Disordered" evidence="3">
    <location>
        <begin position="1"/>
        <end position="49"/>
    </location>
</feature>
<evidence type="ECO:0000256" key="2">
    <source>
        <dbReference type="ARBA" id="ARBA00023026"/>
    </source>
</evidence>
<dbReference type="Gene3D" id="3.10.350.10">
    <property type="entry name" value="LysM domain"/>
    <property type="match status" value="1"/>
</dbReference>
<evidence type="ECO:0000259" key="4">
    <source>
        <dbReference type="PROSITE" id="PS51782"/>
    </source>
</evidence>
<feature type="domain" description="LysM" evidence="4">
    <location>
        <begin position="107"/>
        <end position="151"/>
    </location>
</feature>
<name>A0A1S3ZAY1_TOBAC</name>
<dbReference type="InterPro" id="IPR052210">
    <property type="entry name" value="LysM1-like"/>
</dbReference>
<dbReference type="RefSeq" id="XP_016461382.1">
    <property type="nucleotide sequence ID" value="XM_016605896.1"/>
</dbReference>
<evidence type="ECO:0000256" key="3">
    <source>
        <dbReference type="SAM" id="MobiDB-lite"/>
    </source>
</evidence>
<dbReference type="PROSITE" id="PS51782">
    <property type="entry name" value="LYSM"/>
    <property type="match status" value="1"/>
</dbReference>
<dbReference type="PANTHER" id="PTHR34997">
    <property type="entry name" value="AM15"/>
    <property type="match status" value="1"/>
</dbReference>
<evidence type="ECO:0000313" key="5">
    <source>
        <dbReference type="RefSeq" id="XP_016461382.1"/>
    </source>
</evidence>
<dbReference type="PaxDb" id="4097-A0A1S3ZAY1"/>
<dbReference type="AlphaFoldDB" id="A0A1S3ZAY1"/>
<reference evidence="5" key="1">
    <citation type="submission" date="2025-08" db="UniProtKB">
        <authorList>
            <consortium name="RefSeq"/>
        </authorList>
    </citation>
    <scope>IDENTIFICATION</scope>
</reference>